<accession>N6VX09</accession>
<feature type="transmembrane region" description="Helical" evidence="1">
    <location>
        <begin position="20"/>
        <end position="43"/>
    </location>
</feature>
<keyword evidence="1" id="KW-0472">Membrane</keyword>
<protein>
    <recommendedName>
        <fullName evidence="4">Glycerophosphoryl diester phosphodiesterase membrane domain-containing protein</fullName>
    </recommendedName>
</protein>
<name>N6VX09_9EURY</name>
<feature type="transmembrane region" description="Helical" evidence="1">
    <location>
        <begin position="139"/>
        <end position="161"/>
    </location>
</feature>
<dbReference type="OrthoDB" id="60637at2157"/>
<gene>
    <name evidence="2" type="ORF">J422_06733</name>
</gene>
<feature type="transmembrane region" description="Helical" evidence="1">
    <location>
        <begin position="227"/>
        <end position="252"/>
    </location>
</feature>
<dbReference type="Proteomes" id="UP000053695">
    <property type="component" value="Unassembled WGS sequence"/>
</dbReference>
<keyword evidence="1" id="KW-1133">Transmembrane helix</keyword>
<dbReference type="STRING" id="1069083.GCA_000371805_01359"/>
<dbReference type="PATRIC" id="fig|1069083.5.peg.1310"/>
<sequence length="266" mass="30662">MIGDYIKDSYNYIKNNFSKFLIGGILSLISGIFLGVMTFFISYLGNLYDISRVVFLIPIFIIMFIILLTIIFIISGYYVRVMKNTVENKEAPDWDNIWELFVSGLLYTVGMLILSIIFLIIPFIIILMAILFININTKLSVLTIILGLLLFIPFILCLTLYQPLASVNFSVNGFFGFFEFRKIFKLMSLKYVLLLIVVFIISFIVNLIISIPFIILKIVFLIANSDISFMIADILESTVSLFVSFFLGIFSYRCYSLYYKDKIGER</sequence>
<keyword evidence="3" id="KW-1185">Reference proteome</keyword>
<evidence type="ECO:0000313" key="2">
    <source>
        <dbReference type="EMBL" id="ENN95642.1"/>
    </source>
</evidence>
<comment type="caution">
    <text evidence="2">The sequence shown here is derived from an EMBL/GenBank/DDBJ whole genome shotgun (WGS) entry which is preliminary data.</text>
</comment>
<keyword evidence="1" id="KW-0812">Transmembrane</keyword>
<reference evidence="2 3" key="1">
    <citation type="journal article" date="2013" name="Genome Announc.">
        <title>Draft Genome Sequence of a Highly Flagellated, Fast-Swimming Archaeon, Methanocaldococcus villosus Strain KIN24-T80 (DSM 22612).</title>
        <authorList>
            <person name="Thennarasu S."/>
            <person name="Polireddy D."/>
            <person name="Antony A."/>
            <person name="Yada M.R."/>
            <person name="Algarawi S."/>
            <person name="Sivakumar N."/>
        </authorList>
    </citation>
    <scope>NUCLEOTIDE SEQUENCE [LARGE SCALE GENOMIC DNA]</scope>
    <source>
        <strain evidence="2 3">KIN24-T80</strain>
    </source>
</reference>
<dbReference type="InterPro" id="IPR025098">
    <property type="entry name" value="DUF4013"/>
</dbReference>
<feature type="transmembrane region" description="Helical" evidence="1">
    <location>
        <begin position="55"/>
        <end position="79"/>
    </location>
</feature>
<dbReference type="Pfam" id="PF13197">
    <property type="entry name" value="DUF4013"/>
    <property type="match status" value="1"/>
</dbReference>
<organism evidence="2 3">
    <name type="scientific">Methanocaldococcus villosus KIN24-T80</name>
    <dbReference type="NCBI Taxonomy" id="1069083"/>
    <lineage>
        <taxon>Archaea</taxon>
        <taxon>Methanobacteriati</taxon>
        <taxon>Methanobacteriota</taxon>
        <taxon>Methanomada group</taxon>
        <taxon>Methanococci</taxon>
        <taxon>Methanococcales</taxon>
        <taxon>Methanocaldococcaceae</taxon>
        <taxon>Methanocaldococcus</taxon>
    </lineage>
</organism>
<evidence type="ECO:0000256" key="1">
    <source>
        <dbReference type="SAM" id="Phobius"/>
    </source>
</evidence>
<dbReference type="RefSeq" id="WP_004593987.1">
    <property type="nucleotide sequence ID" value="NZ_APMM01000058.1"/>
</dbReference>
<dbReference type="AlphaFoldDB" id="N6VX09"/>
<evidence type="ECO:0008006" key="4">
    <source>
        <dbReference type="Google" id="ProtNLM"/>
    </source>
</evidence>
<feature type="transmembrane region" description="Helical" evidence="1">
    <location>
        <begin position="191"/>
        <end position="215"/>
    </location>
</feature>
<proteinExistence type="predicted"/>
<evidence type="ECO:0000313" key="3">
    <source>
        <dbReference type="Proteomes" id="UP000053695"/>
    </source>
</evidence>
<feature type="transmembrane region" description="Helical" evidence="1">
    <location>
        <begin position="100"/>
        <end position="133"/>
    </location>
</feature>
<dbReference type="EMBL" id="APMM01000058">
    <property type="protein sequence ID" value="ENN95642.1"/>
    <property type="molecule type" value="Genomic_DNA"/>
</dbReference>